<evidence type="ECO:0000256" key="4">
    <source>
        <dbReference type="ARBA" id="ARBA00023002"/>
    </source>
</evidence>
<protein>
    <submittedName>
        <fullName evidence="6">FAD-binding oxidoreductase</fullName>
    </submittedName>
</protein>
<feature type="domain" description="FAD-binding PCMH-type" evidence="5">
    <location>
        <begin position="48"/>
        <end position="235"/>
    </location>
</feature>
<accession>A0ABR9PFV9</accession>
<dbReference type="Gene3D" id="3.30.43.10">
    <property type="entry name" value="Uridine Diphospho-n-acetylenolpyruvylglucosamine Reductase, domain 2"/>
    <property type="match status" value="1"/>
</dbReference>
<dbReference type="EMBL" id="JAAIYO010000001">
    <property type="protein sequence ID" value="MBE4746792.1"/>
    <property type="molecule type" value="Genomic_DNA"/>
</dbReference>
<dbReference type="Pfam" id="PF02913">
    <property type="entry name" value="FAD-oxidase_C"/>
    <property type="match status" value="1"/>
</dbReference>
<dbReference type="RefSeq" id="WP_193346214.1">
    <property type="nucleotide sequence ID" value="NZ_JAAIYO010000001.1"/>
</dbReference>
<dbReference type="InterPro" id="IPR016169">
    <property type="entry name" value="FAD-bd_PCMH_sub2"/>
</dbReference>
<evidence type="ECO:0000313" key="6">
    <source>
        <dbReference type="EMBL" id="MBE4746792.1"/>
    </source>
</evidence>
<dbReference type="PANTHER" id="PTHR11748:SF114">
    <property type="entry name" value="ARYL-ALCOHOL OXIDASE VANILLYL-ALCOHOL OXIDASE (AFU_ORTHOLOGUE AFUA_3G09500)-RELATED"/>
    <property type="match status" value="1"/>
</dbReference>
<name>A0ABR9PFV9_9BACT</name>
<sequence>MNETDAKVPVDGSPLELALTAWREALGEAHVVVEPDALEAAQTATFATTQRIPAILRPADTAQVQACLRIAQAHGVPVYPVSGGRNWGYGSRVPAGDGSVLLDLGRMDRIVEHDEQLAYLTVEPGVTFRQAHAWLREKNSSTFITTIGGSPDASLVGNALERGDGRGPHADIFQHVCALEVVLPTGEVVETGHARFPGALAAPVFRWGLGPVLDGLFSQSSLGVVTRMTFWLARKQPYLREFFCTVNDDAYLWDAVDRLQALALDGTLKGSFFFWNDLKALSVTQQYPYASVGRTPLPDPFRDQFREGFGRWAISGALSAPDAEIGALLERRLATALEGAFRPVTFAPPPPDGESHFQGVPSEANLAMAYWRKRTPPPQAPDLDRDRCGFIWCSVALPFTGAQARRAVEIADRVPRLFGLEPNLALLAHSPRCLYLVTALAYDRDARGEDARAHACYRALARELAQAGYFLTRAGLQAQEASPSVRDASSEVVRRLKAVLDPRGILAPGRSES</sequence>
<dbReference type="PROSITE" id="PS51387">
    <property type="entry name" value="FAD_PCMH"/>
    <property type="match status" value="1"/>
</dbReference>
<dbReference type="InterPro" id="IPR016166">
    <property type="entry name" value="FAD-bd_PCMH"/>
</dbReference>
<evidence type="ECO:0000259" key="5">
    <source>
        <dbReference type="PROSITE" id="PS51387"/>
    </source>
</evidence>
<dbReference type="Gene3D" id="3.30.465.10">
    <property type="match status" value="1"/>
</dbReference>
<gene>
    <name evidence="6" type="ORF">G4177_01220</name>
</gene>
<dbReference type="Pfam" id="PF01565">
    <property type="entry name" value="FAD_binding_4"/>
    <property type="match status" value="1"/>
</dbReference>
<dbReference type="InterPro" id="IPR006094">
    <property type="entry name" value="Oxid_FAD_bind_N"/>
</dbReference>
<evidence type="ECO:0000313" key="7">
    <source>
        <dbReference type="Proteomes" id="UP001516472"/>
    </source>
</evidence>
<dbReference type="SUPFAM" id="SSF56176">
    <property type="entry name" value="FAD-binding/transporter-associated domain-like"/>
    <property type="match status" value="1"/>
</dbReference>
<proteinExistence type="predicted"/>
<evidence type="ECO:0000256" key="3">
    <source>
        <dbReference type="ARBA" id="ARBA00022827"/>
    </source>
</evidence>
<organism evidence="6 7">
    <name type="scientific">Corallococcus soli</name>
    <dbReference type="NCBI Taxonomy" id="2710757"/>
    <lineage>
        <taxon>Bacteria</taxon>
        <taxon>Pseudomonadati</taxon>
        <taxon>Myxococcota</taxon>
        <taxon>Myxococcia</taxon>
        <taxon>Myxococcales</taxon>
        <taxon>Cystobacterineae</taxon>
        <taxon>Myxococcaceae</taxon>
        <taxon>Corallococcus</taxon>
    </lineage>
</organism>
<dbReference type="Proteomes" id="UP001516472">
    <property type="component" value="Unassembled WGS sequence"/>
</dbReference>
<dbReference type="SUPFAM" id="SSF55103">
    <property type="entry name" value="FAD-linked oxidases, C-terminal domain"/>
    <property type="match status" value="1"/>
</dbReference>
<dbReference type="InterPro" id="IPR016170">
    <property type="entry name" value="Cytok_DH_C_sf"/>
</dbReference>
<dbReference type="InterPro" id="IPR016167">
    <property type="entry name" value="FAD-bd_PCMH_sub1"/>
</dbReference>
<comment type="cofactor">
    <cofactor evidence="1">
        <name>FAD</name>
        <dbReference type="ChEBI" id="CHEBI:57692"/>
    </cofactor>
</comment>
<reference evidence="6 7" key="1">
    <citation type="submission" date="2020-02" db="EMBL/GenBank/DDBJ databases">
        <authorList>
            <person name="Babadi Z.K."/>
            <person name="Risdian C."/>
            <person name="Ebrahimipour G.H."/>
            <person name="Wink J."/>
        </authorList>
    </citation>
    <scope>NUCLEOTIDE SEQUENCE [LARGE SCALE GENOMIC DNA]</scope>
    <source>
        <strain evidence="6 7">ZKHCc1 1396</strain>
    </source>
</reference>
<evidence type="ECO:0000256" key="2">
    <source>
        <dbReference type="ARBA" id="ARBA00022630"/>
    </source>
</evidence>
<keyword evidence="4" id="KW-0560">Oxidoreductase</keyword>
<comment type="caution">
    <text evidence="6">The sequence shown here is derived from an EMBL/GenBank/DDBJ whole genome shotgun (WGS) entry which is preliminary data.</text>
</comment>
<dbReference type="PANTHER" id="PTHR11748">
    <property type="entry name" value="D-LACTATE DEHYDROGENASE"/>
    <property type="match status" value="1"/>
</dbReference>
<keyword evidence="7" id="KW-1185">Reference proteome</keyword>
<evidence type="ECO:0000256" key="1">
    <source>
        <dbReference type="ARBA" id="ARBA00001974"/>
    </source>
</evidence>
<keyword evidence="3" id="KW-0274">FAD</keyword>
<dbReference type="InterPro" id="IPR016164">
    <property type="entry name" value="FAD-linked_Oxase-like_C"/>
</dbReference>
<dbReference type="InterPro" id="IPR004113">
    <property type="entry name" value="FAD-bd_oxidored_4_C"/>
</dbReference>
<dbReference type="Gene3D" id="3.40.462.10">
    <property type="entry name" value="FAD-linked oxidases, C-terminal domain"/>
    <property type="match status" value="1"/>
</dbReference>
<dbReference type="InterPro" id="IPR036318">
    <property type="entry name" value="FAD-bd_PCMH-like_sf"/>
</dbReference>
<keyword evidence="2" id="KW-0285">Flavoprotein</keyword>